<keyword evidence="13" id="KW-0472">Membrane</keyword>
<dbReference type="Gene3D" id="3.30.565.10">
    <property type="entry name" value="Histidine kinase-like ATPase, C-terminal domain"/>
    <property type="match status" value="1"/>
</dbReference>
<dbReference type="SUPFAM" id="SSF55874">
    <property type="entry name" value="ATPase domain of HSP90 chaperone/DNA topoisomerase II/histidine kinase"/>
    <property type="match status" value="1"/>
</dbReference>
<evidence type="ECO:0000256" key="7">
    <source>
        <dbReference type="ARBA" id="ARBA00022692"/>
    </source>
</evidence>
<evidence type="ECO:0000313" key="16">
    <source>
        <dbReference type="EMBL" id="MFD1846785.1"/>
    </source>
</evidence>
<dbReference type="PROSITE" id="PS50885">
    <property type="entry name" value="HAMP"/>
    <property type="match status" value="1"/>
</dbReference>
<sequence>MRERLIAAFVGLAVVVVALYGIPRAYIVADQAFYSEQRKIERSVALLAALLPDAAVNGHLTEEYLGELIQAGERIEVRDADDVVLAAAGPLLTGHSDDISVTRELDDGSIVTLERSGLTVAASVADAVTPVVILGVGLVLFSALAGFALARLLSRPFQELADTAGQLGNGKFDLEEKHYSVPEAREISVALHSSSAALSELVQREREFAANASHQLRTPITALRLELEDLTLWKETPPAVTEQLTHSLKEIDRLSTAVSELLELARGQRLSDAREVDLGLIATKAAARWERQITADGRDIFTLGGPLPAVINPGPVHQILDVLIENSIAHGAGTIRVVLADAGTHLSLTVSDDGARPVRTNIFTRRVTQGAGEGIGLAVASELAEAIGGHLVLGAEERTTFNLMLPKRELVSAWPR</sequence>
<keyword evidence="6" id="KW-0808">Transferase</keyword>
<dbReference type="InterPro" id="IPR036890">
    <property type="entry name" value="HATPase_C_sf"/>
</dbReference>
<accession>A0ABW4Q7U0</accession>
<name>A0ABW4Q7U0_9MICC</name>
<dbReference type="Pfam" id="PF00512">
    <property type="entry name" value="HisKA"/>
    <property type="match status" value="1"/>
</dbReference>
<feature type="domain" description="Histidine kinase" evidence="14">
    <location>
        <begin position="211"/>
        <end position="409"/>
    </location>
</feature>
<organism evidence="16 17">
    <name type="scientific">Arthrobacter flavus</name>
    <dbReference type="NCBI Taxonomy" id="95172"/>
    <lineage>
        <taxon>Bacteria</taxon>
        <taxon>Bacillati</taxon>
        <taxon>Actinomycetota</taxon>
        <taxon>Actinomycetes</taxon>
        <taxon>Micrococcales</taxon>
        <taxon>Micrococcaceae</taxon>
        <taxon>Arthrobacter</taxon>
    </lineage>
</organism>
<evidence type="ECO:0000256" key="3">
    <source>
        <dbReference type="ARBA" id="ARBA00012438"/>
    </source>
</evidence>
<evidence type="ECO:0000256" key="4">
    <source>
        <dbReference type="ARBA" id="ARBA00022475"/>
    </source>
</evidence>
<evidence type="ECO:0000259" key="15">
    <source>
        <dbReference type="PROSITE" id="PS50885"/>
    </source>
</evidence>
<evidence type="ECO:0000259" key="14">
    <source>
        <dbReference type="PROSITE" id="PS50109"/>
    </source>
</evidence>
<evidence type="ECO:0000256" key="13">
    <source>
        <dbReference type="SAM" id="Phobius"/>
    </source>
</evidence>
<dbReference type="GO" id="GO:0016301">
    <property type="term" value="F:kinase activity"/>
    <property type="evidence" value="ECO:0007669"/>
    <property type="project" value="UniProtKB-KW"/>
</dbReference>
<dbReference type="InterPro" id="IPR050980">
    <property type="entry name" value="2C_sensor_his_kinase"/>
</dbReference>
<dbReference type="PROSITE" id="PS50109">
    <property type="entry name" value="HIS_KIN"/>
    <property type="match status" value="1"/>
</dbReference>
<proteinExistence type="predicted"/>
<dbReference type="Pfam" id="PF02518">
    <property type="entry name" value="HATPase_c"/>
    <property type="match status" value="1"/>
</dbReference>
<dbReference type="PANTHER" id="PTHR44936">
    <property type="entry name" value="SENSOR PROTEIN CREC"/>
    <property type="match status" value="1"/>
</dbReference>
<keyword evidence="8" id="KW-0547">Nucleotide-binding</keyword>
<evidence type="ECO:0000256" key="8">
    <source>
        <dbReference type="ARBA" id="ARBA00022741"/>
    </source>
</evidence>
<protein>
    <recommendedName>
        <fullName evidence="3">histidine kinase</fullName>
        <ecNumber evidence="3">2.7.13.3</ecNumber>
    </recommendedName>
</protein>
<dbReference type="EC" id="2.7.13.3" evidence="3"/>
<feature type="domain" description="HAMP" evidence="15">
    <location>
        <begin position="151"/>
        <end position="203"/>
    </location>
</feature>
<gene>
    <name evidence="16" type="ORF">ACFSFX_09265</name>
</gene>
<dbReference type="SMART" id="SM00387">
    <property type="entry name" value="HATPase_c"/>
    <property type="match status" value="1"/>
</dbReference>
<dbReference type="Gene3D" id="6.10.340.10">
    <property type="match status" value="1"/>
</dbReference>
<feature type="transmembrane region" description="Helical" evidence="13">
    <location>
        <begin position="127"/>
        <end position="150"/>
    </location>
</feature>
<dbReference type="InterPro" id="IPR005467">
    <property type="entry name" value="His_kinase_dom"/>
</dbReference>
<evidence type="ECO:0000256" key="12">
    <source>
        <dbReference type="ARBA" id="ARBA00023012"/>
    </source>
</evidence>
<evidence type="ECO:0000313" key="17">
    <source>
        <dbReference type="Proteomes" id="UP001597307"/>
    </source>
</evidence>
<keyword evidence="4" id="KW-1003">Cell membrane</keyword>
<keyword evidence="10" id="KW-0067">ATP-binding</keyword>
<evidence type="ECO:0000256" key="9">
    <source>
        <dbReference type="ARBA" id="ARBA00022777"/>
    </source>
</evidence>
<keyword evidence="7 13" id="KW-0812">Transmembrane</keyword>
<comment type="subcellular location">
    <subcellularLocation>
        <location evidence="2">Cell membrane</location>
        <topology evidence="2">Multi-pass membrane protein</topology>
    </subcellularLocation>
</comment>
<dbReference type="InterPro" id="IPR003594">
    <property type="entry name" value="HATPase_dom"/>
</dbReference>
<keyword evidence="9 16" id="KW-0418">Kinase</keyword>
<comment type="caution">
    <text evidence="16">The sequence shown here is derived from an EMBL/GenBank/DDBJ whole genome shotgun (WGS) entry which is preliminary data.</text>
</comment>
<dbReference type="Proteomes" id="UP001597307">
    <property type="component" value="Unassembled WGS sequence"/>
</dbReference>
<dbReference type="CDD" id="cd00082">
    <property type="entry name" value="HisKA"/>
    <property type="match status" value="1"/>
</dbReference>
<dbReference type="SMART" id="SM00388">
    <property type="entry name" value="HisKA"/>
    <property type="match status" value="1"/>
</dbReference>
<evidence type="ECO:0000256" key="10">
    <source>
        <dbReference type="ARBA" id="ARBA00022840"/>
    </source>
</evidence>
<dbReference type="InterPro" id="IPR003661">
    <property type="entry name" value="HisK_dim/P_dom"/>
</dbReference>
<dbReference type="SUPFAM" id="SSF47384">
    <property type="entry name" value="Homodimeric domain of signal transducing histidine kinase"/>
    <property type="match status" value="1"/>
</dbReference>
<evidence type="ECO:0000256" key="1">
    <source>
        <dbReference type="ARBA" id="ARBA00000085"/>
    </source>
</evidence>
<evidence type="ECO:0000256" key="6">
    <source>
        <dbReference type="ARBA" id="ARBA00022679"/>
    </source>
</evidence>
<keyword evidence="17" id="KW-1185">Reference proteome</keyword>
<keyword evidence="11 13" id="KW-1133">Transmembrane helix</keyword>
<dbReference type="InterPro" id="IPR003660">
    <property type="entry name" value="HAMP_dom"/>
</dbReference>
<evidence type="ECO:0000256" key="5">
    <source>
        <dbReference type="ARBA" id="ARBA00022553"/>
    </source>
</evidence>
<dbReference type="Gene3D" id="1.10.287.130">
    <property type="match status" value="1"/>
</dbReference>
<reference evidence="17" key="1">
    <citation type="journal article" date="2019" name="Int. J. Syst. Evol. Microbiol.">
        <title>The Global Catalogue of Microorganisms (GCM) 10K type strain sequencing project: providing services to taxonomists for standard genome sequencing and annotation.</title>
        <authorList>
            <consortium name="The Broad Institute Genomics Platform"/>
            <consortium name="The Broad Institute Genome Sequencing Center for Infectious Disease"/>
            <person name="Wu L."/>
            <person name="Ma J."/>
        </authorList>
    </citation>
    <scope>NUCLEOTIDE SEQUENCE [LARGE SCALE GENOMIC DNA]</scope>
    <source>
        <strain evidence="17">JCM 11496</strain>
    </source>
</reference>
<evidence type="ECO:0000256" key="11">
    <source>
        <dbReference type="ARBA" id="ARBA00022989"/>
    </source>
</evidence>
<evidence type="ECO:0000256" key="2">
    <source>
        <dbReference type="ARBA" id="ARBA00004651"/>
    </source>
</evidence>
<keyword evidence="12" id="KW-0902">Two-component regulatory system</keyword>
<keyword evidence="5" id="KW-0597">Phosphoprotein</keyword>
<dbReference type="PANTHER" id="PTHR44936:SF9">
    <property type="entry name" value="SENSOR PROTEIN CREC"/>
    <property type="match status" value="1"/>
</dbReference>
<dbReference type="InterPro" id="IPR036097">
    <property type="entry name" value="HisK_dim/P_sf"/>
</dbReference>
<dbReference type="RefSeq" id="WP_343878250.1">
    <property type="nucleotide sequence ID" value="NZ_BAAAIJ010000013.1"/>
</dbReference>
<comment type="catalytic activity">
    <reaction evidence="1">
        <text>ATP + protein L-histidine = ADP + protein N-phospho-L-histidine.</text>
        <dbReference type="EC" id="2.7.13.3"/>
    </reaction>
</comment>
<dbReference type="EMBL" id="JBHUGA010000030">
    <property type="protein sequence ID" value="MFD1846785.1"/>
    <property type="molecule type" value="Genomic_DNA"/>
</dbReference>